<keyword evidence="2" id="KW-0520">NAD</keyword>
<dbReference type="RefSeq" id="WP_011565689.1">
    <property type="nucleotide sequence ID" value="NC_008148.1"/>
</dbReference>
<evidence type="ECO:0000259" key="3">
    <source>
        <dbReference type="Pfam" id="PF02826"/>
    </source>
</evidence>
<protein>
    <submittedName>
        <fullName evidence="4">D-isomer specific 2-hydroxyacid dehydrogenase, NAD-binding protein</fullName>
    </submittedName>
</protein>
<keyword evidence="1" id="KW-0560">Oxidoreductase</keyword>
<dbReference type="AlphaFoldDB" id="Q1ASE8"/>
<accession>Q1ASE8</accession>
<dbReference type="Pfam" id="PF02826">
    <property type="entry name" value="2-Hacid_dh_C"/>
    <property type="match status" value="1"/>
</dbReference>
<evidence type="ECO:0000313" key="5">
    <source>
        <dbReference type="Proteomes" id="UP000006637"/>
    </source>
</evidence>
<gene>
    <name evidence="4" type="ordered locus">Rxyl_2766</name>
</gene>
<dbReference type="OrthoDB" id="4324715at2"/>
<evidence type="ECO:0000256" key="2">
    <source>
        <dbReference type="ARBA" id="ARBA00023027"/>
    </source>
</evidence>
<dbReference type="Proteomes" id="UP000006637">
    <property type="component" value="Chromosome"/>
</dbReference>
<dbReference type="PANTHER" id="PTHR43333">
    <property type="entry name" value="2-HACID_DH_C DOMAIN-CONTAINING PROTEIN"/>
    <property type="match status" value="1"/>
</dbReference>
<dbReference type="eggNOG" id="COG0111">
    <property type="taxonomic scope" value="Bacteria"/>
</dbReference>
<reference evidence="4 5" key="1">
    <citation type="submission" date="2006-06" db="EMBL/GenBank/DDBJ databases">
        <title>Complete sequence of Rubrobacter xylanophilus DSM 9941.</title>
        <authorList>
            <consortium name="US DOE Joint Genome Institute"/>
            <person name="Copeland A."/>
            <person name="Lucas S."/>
            <person name="Lapidus A."/>
            <person name="Barry K."/>
            <person name="Detter J.C."/>
            <person name="Glavina del Rio T."/>
            <person name="Hammon N."/>
            <person name="Israni S."/>
            <person name="Dalin E."/>
            <person name="Tice H."/>
            <person name="Pitluck S."/>
            <person name="Munk A.C."/>
            <person name="Brettin T."/>
            <person name="Bruce D."/>
            <person name="Han C."/>
            <person name="Tapia R."/>
            <person name="Gilna P."/>
            <person name="Schmutz J."/>
            <person name="Larimer F."/>
            <person name="Land M."/>
            <person name="Hauser L."/>
            <person name="Kyrpides N."/>
            <person name="Lykidis A."/>
            <person name="da Costa M.S."/>
            <person name="Rainey F.A."/>
            <person name="Empadinhas N."/>
            <person name="Jolivet E."/>
            <person name="Battista J.R."/>
            <person name="Richardson P."/>
        </authorList>
    </citation>
    <scope>NUCLEOTIDE SEQUENCE [LARGE SCALE GENOMIC DNA]</scope>
    <source>
        <strain evidence="5">DSM 9941 / NBRC 16129 / PRD-1</strain>
    </source>
</reference>
<dbReference type="EMBL" id="CP000386">
    <property type="protein sequence ID" value="ABG05680.1"/>
    <property type="molecule type" value="Genomic_DNA"/>
</dbReference>
<proteinExistence type="predicted"/>
<dbReference type="GO" id="GO:0016491">
    <property type="term" value="F:oxidoreductase activity"/>
    <property type="evidence" value="ECO:0007669"/>
    <property type="project" value="UniProtKB-KW"/>
</dbReference>
<sequence length="343" mass="37914">MTTVLVAVPLGQESLRRIREADPRVRVVYREELVPPPRWEGDLVGEPGWRPGPEEERELLELLAGAEVLLDFPKIRRPLPEVAPRLRWVQGSMAGAGPVAARAGLLDTDVAITTASGVFSNPLAEFVLGGMLHHAKDFERLRRNRLARRWSEEPTGTLEGKTLCIVGMGSIGRAIAARAKPFGMRIVGVKRTVRQDDPAWEHADELLPVGKLRAALSSADYVALTLPHTPETERLFDEETIAAIKPGAYFANVGRGAVVDEAALVRALRSGRLSGAALDVFETEPLPRESPLWELENVIISPHSTDNVPRLMEEKLVGLFCENLRRYLAGEELINVLDKRLLY</sequence>
<evidence type="ECO:0000256" key="1">
    <source>
        <dbReference type="ARBA" id="ARBA00023002"/>
    </source>
</evidence>
<dbReference type="STRING" id="266117.Rxyl_2766"/>
<dbReference type="Gene3D" id="3.40.50.720">
    <property type="entry name" value="NAD(P)-binding Rossmann-like Domain"/>
    <property type="match status" value="2"/>
</dbReference>
<dbReference type="CDD" id="cd05300">
    <property type="entry name" value="2-Hacid_dh_1"/>
    <property type="match status" value="1"/>
</dbReference>
<dbReference type="GO" id="GO:0051287">
    <property type="term" value="F:NAD binding"/>
    <property type="evidence" value="ECO:0007669"/>
    <property type="project" value="InterPro"/>
</dbReference>
<dbReference type="HOGENOM" id="CLU_019796_1_0_11"/>
<dbReference type="InterPro" id="IPR036291">
    <property type="entry name" value="NAD(P)-bd_dom_sf"/>
</dbReference>
<feature type="domain" description="D-isomer specific 2-hydroxyacid dehydrogenase NAD-binding" evidence="3">
    <location>
        <begin position="129"/>
        <end position="304"/>
    </location>
</feature>
<dbReference type="PANTHER" id="PTHR43333:SF1">
    <property type="entry name" value="D-ISOMER SPECIFIC 2-HYDROXYACID DEHYDROGENASE NAD-BINDING DOMAIN-CONTAINING PROTEIN"/>
    <property type="match status" value="1"/>
</dbReference>
<organism evidence="4 5">
    <name type="scientific">Rubrobacter xylanophilus (strain DSM 9941 / JCM 11954 / NBRC 16129 / PRD-1)</name>
    <dbReference type="NCBI Taxonomy" id="266117"/>
    <lineage>
        <taxon>Bacteria</taxon>
        <taxon>Bacillati</taxon>
        <taxon>Actinomycetota</taxon>
        <taxon>Rubrobacteria</taxon>
        <taxon>Rubrobacterales</taxon>
        <taxon>Rubrobacteraceae</taxon>
        <taxon>Rubrobacter</taxon>
    </lineage>
</organism>
<dbReference type="SUPFAM" id="SSF51735">
    <property type="entry name" value="NAD(P)-binding Rossmann-fold domains"/>
    <property type="match status" value="1"/>
</dbReference>
<evidence type="ECO:0000313" key="4">
    <source>
        <dbReference type="EMBL" id="ABG05680.1"/>
    </source>
</evidence>
<keyword evidence="5" id="KW-1185">Reference proteome</keyword>
<dbReference type="KEGG" id="rxy:Rxyl_2766"/>
<name>Q1ASE8_RUBXD</name>
<dbReference type="InterPro" id="IPR006140">
    <property type="entry name" value="D-isomer_DH_NAD-bd"/>
</dbReference>
<dbReference type="PhylomeDB" id="Q1ASE8"/>